<protein>
    <submittedName>
        <fullName evidence="1">Uncharacterized protein</fullName>
    </submittedName>
</protein>
<keyword evidence="2" id="KW-1185">Reference proteome</keyword>
<accession>B0MHD6</accession>
<dbReference type="HOGENOM" id="CLU_3195333_0_0_9"/>
<evidence type="ECO:0000313" key="1">
    <source>
        <dbReference type="EMBL" id="EDR96275.1"/>
    </source>
</evidence>
<dbReference type="AlphaFoldDB" id="B0MHD6"/>
<reference evidence="1" key="1">
    <citation type="submission" date="2007-11" db="EMBL/GenBank/DDBJ databases">
        <authorList>
            <person name="Fulton L."/>
            <person name="Clifton S."/>
            <person name="Fulton B."/>
            <person name="Xu J."/>
            <person name="Minx P."/>
            <person name="Pepin K.H."/>
            <person name="Johnson M."/>
            <person name="Thiruvilangam P."/>
            <person name="Bhonagiri V."/>
            <person name="Nash W.E."/>
            <person name="Mardis E.R."/>
            <person name="Wilson R.K."/>
        </authorList>
    </citation>
    <scope>NUCLEOTIDE SEQUENCE [LARGE SCALE GENOMIC DNA]</scope>
    <source>
        <strain evidence="1">DSM 14662</strain>
    </source>
</reference>
<comment type="caution">
    <text evidence="1">The sequence shown here is derived from an EMBL/GenBank/DDBJ whole genome shotgun (WGS) entry which is preliminary data.</text>
</comment>
<gene>
    <name evidence="1" type="ORF">ANACAC_02898</name>
</gene>
<reference evidence="1" key="2">
    <citation type="submission" date="2013-11" db="EMBL/GenBank/DDBJ databases">
        <title>Draft genome sequence of Anaerostipes caccae (DSM 14662).</title>
        <authorList>
            <person name="Sudarsanam P."/>
            <person name="Ley R."/>
            <person name="Guruge J."/>
            <person name="Turnbaugh P.J."/>
            <person name="Mahowald M."/>
            <person name="Liep D."/>
            <person name="Gordon J."/>
        </authorList>
    </citation>
    <scope>NUCLEOTIDE SEQUENCE</scope>
    <source>
        <strain evidence="1">DSM 14662</strain>
    </source>
</reference>
<dbReference type="STRING" id="411490.ANACAC_02898"/>
<dbReference type="Proteomes" id="UP000004935">
    <property type="component" value="Unassembled WGS sequence"/>
</dbReference>
<sequence>MYSLLSFSLCLFQEKVRYVKLSSVKQRKRRQYPMLPPLVLLFLLF</sequence>
<proteinExistence type="predicted"/>
<organism evidence="1 2">
    <name type="scientific">Anaerostipes caccae (strain DSM 14662 / CCUG 47493 / JCM 13470 / NCIMB 13811 / L1-92)</name>
    <dbReference type="NCBI Taxonomy" id="411490"/>
    <lineage>
        <taxon>Bacteria</taxon>
        <taxon>Bacillati</taxon>
        <taxon>Bacillota</taxon>
        <taxon>Clostridia</taxon>
        <taxon>Lachnospirales</taxon>
        <taxon>Lachnospiraceae</taxon>
        <taxon>Anaerostipes</taxon>
    </lineage>
</organism>
<evidence type="ECO:0000313" key="2">
    <source>
        <dbReference type="Proteomes" id="UP000004935"/>
    </source>
</evidence>
<dbReference type="EMBL" id="ABAX03000024">
    <property type="protein sequence ID" value="EDR96275.1"/>
    <property type="molecule type" value="Genomic_DNA"/>
</dbReference>
<name>B0MHD6_ANACD</name>